<dbReference type="SUPFAM" id="SSF51905">
    <property type="entry name" value="FAD/NAD(P)-binding domain"/>
    <property type="match status" value="1"/>
</dbReference>
<comment type="pathway">
    <text evidence="1 5">Carotenoid biosynthesis.</text>
</comment>
<keyword evidence="8" id="KW-1185">Reference proteome</keyword>
<dbReference type="Gene3D" id="3.90.660.50">
    <property type="match status" value="1"/>
</dbReference>
<dbReference type="EMBL" id="FNNC01000001">
    <property type="protein sequence ID" value="SDW22075.1"/>
    <property type="molecule type" value="Genomic_DNA"/>
</dbReference>
<keyword evidence="2 5" id="KW-0125">Carotenoid biosynthesis</keyword>
<dbReference type="Gene3D" id="3.50.50.60">
    <property type="entry name" value="FAD/NAD(P)-binding domain"/>
    <property type="match status" value="1"/>
</dbReference>
<reference evidence="7 8" key="1">
    <citation type="submission" date="2016-10" db="EMBL/GenBank/DDBJ databases">
        <authorList>
            <person name="de Groot N.N."/>
        </authorList>
    </citation>
    <scope>NUCLEOTIDE SEQUENCE [LARGE SCALE GENOMIC DNA]</scope>
    <source>
        <strain evidence="7 8">DSM 23126</strain>
    </source>
</reference>
<dbReference type="InterPro" id="IPR014105">
    <property type="entry name" value="Carotenoid/retinoid_OxRdtase"/>
</dbReference>
<name>A0A1H2RS07_9BACI</name>
<dbReference type="PANTHER" id="PTHR43734">
    <property type="entry name" value="PHYTOENE DESATURASE"/>
    <property type="match status" value="1"/>
</dbReference>
<evidence type="ECO:0000256" key="2">
    <source>
        <dbReference type="ARBA" id="ARBA00022746"/>
    </source>
</evidence>
<dbReference type="GO" id="GO:0016117">
    <property type="term" value="P:carotenoid biosynthetic process"/>
    <property type="evidence" value="ECO:0007669"/>
    <property type="project" value="UniProtKB-KW"/>
</dbReference>
<dbReference type="Proteomes" id="UP000199488">
    <property type="component" value="Unassembled WGS sequence"/>
</dbReference>
<dbReference type="GO" id="GO:0016491">
    <property type="term" value="F:oxidoreductase activity"/>
    <property type="evidence" value="ECO:0007669"/>
    <property type="project" value="UniProtKB-KW"/>
</dbReference>
<evidence type="ECO:0000313" key="8">
    <source>
        <dbReference type="Proteomes" id="UP000199488"/>
    </source>
</evidence>
<dbReference type="RefSeq" id="WP_091611657.1">
    <property type="nucleotide sequence ID" value="NZ_FNNC01000001.1"/>
</dbReference>
<evidence type="ECO:0000259" key="6">
    <source>
        <dbReference type="Pfam" id="PF01593"/>
    </source>
</evidence>
<evidence type="ECO:0000256" key="1">
    <source>
        <dbReference type="ARBA" id="ARBA00004829"/>
    </source>
</evidence>
<organism evidence="7 8">
    <name type="scientific">Marinococcus luteus</name>
    <dbReference type="NCBI Taxonomy" id="1122204"/>
    <lineage>
        <taxon>Bacteria</taxon>
        <taxon>Bacillati</taxon>
        <taxon>Bacillota</taxon>
        <taxon>Bacilli</taxon>
        <taxon>Bacillales</taxon>
        <taxon>Bacillaceae</taxon>
        <taxon>Marinococcus</taxon>
    </lineage>
</organism>
<dbReference type="InterPro" id="IPR002937">
    <property type="entry name" value="Amino_oxidase"/>
</dbReference>
<evidence type="ECO:0000256" key="5">
    <source>
        <dbReference type="RuleBase" id="RU362075"/>
    </source>
</evidence>
<accession>A0A1H2RS07</accession>
<dbReference type="AlphaFoldDB" id="A0A1H2RS07"/>
<dbReference type="PANTHER" id="PTHR43734:SF1">
    <property type="entry name" value="PHYTOENE DESATURASE"/>
    <property type="match status" value="1"/>
</dbReference>
<dbReference type="OrthoDB" id="9814556at2"/>
<comment type="similarity">
    <text evidence="4">Belongs to the carotenoid/retinoid oxidoreductase family. CrtN subfamily.</text>
</comment>
<feature type="domain" description="Amine oxidase" evidence="6">
    <location>
        <begin position="10"/>
        <end position="464"/>
    </location>
</feature>
<evidence type="ECO:0000313" key="7">
    <source>
        <dbReference type="EMBL" id="SDW22075.1"/>
    </source>
</evidence>
<dbReference type="STRING" id="1122204.SAMN05421781_0886"/>
<protein>
    <submittedName>
        <fullName evidence="7">Phytoene desaturase</fullName>
    </submittedName>
</protein>
<proteinExistence type="inferred from homology"/>
<dbReference type="InterPro" id="IPR036188">
    <property type="entry name" value="FAD/NAD-bd_sf"/>
</dbReference>
<gene>
    <name evidence="7" type="ORF">SAMN05421781_0886</name>
</gene>
<evidence type="ECO:0000256" key="3">
    <source>
        <dbReference type="ARBA" id="ARBA00023002"/>
    </source>
</evidence>
<evidence type="ECO:0000256" key="4">
    <source>
        <dbReference type="ARBA" id="ARBA00038322"/>
    </source>
</evidence>
<keyword evidence="3 5" id="KW-0560">Oxidoreductase</keyword>
<sequence>MKNIIVGSGIGGLVTALYRTQAGEEVTIVEKDKEAGGRIKWVKQDGFKVDEGPTIVLLPETIKAILAEAGMDPEVLEMERIDPLYRMVFADGTEFYKWSDPEKQKEEMAQAFPGEEENFERFMRDMKRNFLQGEKDFLSRSFMSKREFFTAANIRSLWQMKAYQSVRAQVADYFTDPRLRDAYSLQTLYIGGNPATTPGIYSLVSFSEQYHGIWYIHGGYAMLIEKIKEELDRRGVIFRFEETALSIQSKGKTFTALKTDKRVEPAERLICNCELPAAEQLVENKSQKKYTSSSGCLLIYLGLDKIYTKASIHQFFMGSNFDHQMKQVFDTKELPEEPSIYAFHPSLIDSALAPEGKSVLYLLVPVPSGDNVDWEVQEEFIQSILETVEKKGFPHLRSSIQWMQIRTPQDAGRYGLYEGGSFGIAPSFAQSGAFRPQLKPFSYSNVYAVGASTHPGGGVPIVMQGAKLLAEHLGTGRKQDMF</sequence>
<dbReference type="Pfam" id="PF01593">
    <property type="entry name" value="Amino_oxidase"/>
    <property type="match status" value="1"/>
</dbReference>
<dbReference type="NCBIfam" id="TIGR02734">
    <property type="entry name" value="crtI_fam"/>
    <property type="match status" value="1"/>
</dbReference>